<evidence type="ECO:0000313" key="9">
    <source>
        <dbReference type="Proteomes" id="UP000565286"/>
    </source>
</evidence>
<feature type="transmembrane region" description="Helical" evidence="7">
    <location>
        <begin position="118"/>
        <end position="139"/>
    </location>
</feature>
<feature type="transmembrane region" description="Helical" evidence="7">
    <location>
        <begin position="424"/>
        <end position="442"/>
    </location>
</feature>
<comment type="caution">
    <text evidence="8">The sequence shown here is derived from an EMBL/GenBank/DDBJ whole genome shotgun (WGS) entry which is preliminary data.</text>
</comment>
<evidence type="ECO:0000256" key="4">
    <source>
        <dbReference type="ARBA" id="ARBA00022692"/>
    </source>
</evidence>
<sequence length="443" mass="47682">MTDFVSPPPTAKPTLKELTSVFARIGFLSFGGPAGQIGMMHRVLVDERRWVSDARFMHALNYCMLLPGPEAQQLATYIGWLLHGVRGGIIAGTLFILPGFVTIVALAAAYCLYQDTHWLPGLLFGLKACVLAIVIEALIRVAKRALVSRFLVAIAAAAFIALFVFGLPFPLVILVAGLLGFLRGRRGDQAEQAHTDHENDAAPVTFLSRVMGLVLGLMIWQIPLAVIYLFSAPETLATLQSFFSRMAVVTFGGAYAVLAYVAQVAVETHGWLTAGEMLDGLALAEATPGPLVLVLPYIGFLAGFRHADWLDPMVAGVLGSMVTAWATFVPSFIFIFLGAPYVEKVRNNSTLSAALSAITAAVVGVILNLSIWFGLHVLFAQVERIAILPSFGPGISWPLWSTLDPFASGLLVVSLLMLTRWKLGMVPVLALGIASGVLRLWLI</sequence>
<dbReference type="EMBL" id="JACIDV010000002">
    <property type="protein sequence ID" value="MBB3944911.1"/>
    <property type="molecule type" value="Genomic_DNA"/>
</dbReference>
<dbReference type="GO" id="GO:0015109">
    <property type="term" value="F:chromate transmembrane transporter activity"/>
    <property type="evidence" value="ECO:0007669"/>
    <property type="project" value="InterPro"/>
</dbReference>
<comment type="subcellular location">
    <subcellularLocation>
        <location evidence="1">Cell membrane</location>
        <topology evidence="1">Multi-pass membrane protein</topology>
    </subcellularLocation>
</comment>
<feature type="transmembrane region" description="Helical" evidence="7">
    <location>
        <begin position="242"/>
        <end position="266"/>
    </location>
</feature>
<proteinExistence type="inferred from homology"/>
<feature type="transmembrane region" description="Helical" evidence="7">
    <location>
        <begin position="151"/>
        <end position="179"/>
    </location>
</feature>
<evidence type="ECO:0000313" key="8">
    <source>
        <dbReference type="EMBL" id="MBB3944911.1"/>
    </source>
</evidence>
<evidence type="ECO:0000256" key="5">
    <source>
        <dbReference type="ARBA" id="ARBA00022989"/>
    </source>
</evidence>
<evidence type="ECO:0000256" key="3">
    <source>
        <dbReference type="ARBA" id="ARBA00022475"/>
    </source>
</evidence>
<feature type="transmembrane region" description="Helical" evidence="7">
    <location>
        <begin position="399"/>
        <end position="418"/>
    </location>
</feature>
<keyword evidence="3" id="KW-1003">Cell membrane</keyword>
<comment type="similarity">
    <text evidence="2">Belongs to the chromate ion transporter (CHR) (TC 2.A.51) family.</text>
</comment>
<keyword evidence="5 7" id="KW-1133">Transmembrane helix</keyword>
<feature type="transmembrane region" description="Helical" evidence="7">
    <location>
        <begin position="354"/>
        <end position="379"/>
    </location>
</feature>
<feature type="transmembrane region" description="Helical" evidence="7">
    <location>
        <begin position="286"/>
        <end position="304"/>
    </location>
</feature>
<accession>A0A7W6CCX2</accession>
<dbReference type="PIRSF" id="PIRSF004810">
    <property type="entry name" value="ChrA"/>
    <property type="match status" value="1"/>
</dbReference>
<feature type="transmembrane region" description="Helical" evidence="7">
    <location>
        <begin position="316"/>
        <end position="342"/>
    </location>
</feature>
<keyword evidence="6 7" id="KW-0472">Membrane</keyword>
<keyword evidence="4 7" id="KW-0812">Transmembrane</keyword>
<dbReference type="NCBIfam" id="TIGR00937">
    <property type="entry name" value="2A51"/>
    <property type="match status" value="1"/>
</dbReference>
<feature type="transmembrane region" description="Helical" evidence="7">
    <location>
        <begin position="210"/>
        <end position="230"/>
    </location>
</feature>
<name>A0A7W6CCX2_9HYPH</name>
<protein>
    <submittedName>
        <fullName evidence="8">Chromate transporter</fullName>
    </submittedName>
</protein>
<dbReference type="PANTHER" id="PTHR33567">
    <property type="entry name" value="CHROMATE ION TRANSPORTER (EUROFUNG)"/>
    <property type="match status" value="1"/>
</dbReference>
<organism evidence="8 9">
    <name type="scientific">Rhizobium skierniewicense</name>
    <dbReference type="NCBI Taxonomy" id="984260"/>
    <lineage>
        <taxon>Bacteria</taxon>
        <taxon>Pseudomonadati</taxon>
        <taxon>Pseudomonadota</taxon>
        <taxon>Alphaproteobacteria</taxon>
        <taxon>Hyphomicrobiales</taxon>
        <taxon>Rhizobiaceae</taxon>
        <taxon>Rhizobium/Agrobacterium group</taxon>
        <taxon>Rhizobium</taxon>
    </lineage>
</organism>
<dbReference type="GO" id="GO:0005886">
    <property type="term" value="C:plasma membrane"/>
    <property type="evidence" value="ECO:0007669"/>
    <property type="project" value="UniProtKB-SubCell"/>
</dbReference>
<dbReference type="InterPro" id="IPR014047">
    <property type="entry name" value="Chr_Tranpt_l_chain"/>
</dbReference>
<dbReference type="AlphaFoldDB" id="A0A7W6CCX2"/>
<keyword evidence="9" id="KW-1185">Reference proteome</keyword>
<evidence type="ECO:0000256" key="6">
    <source>
        <dbReference type="ARBA" id="ARBA00023136"/>
    </source>
</evidence>
<dbReference type="Proteomes" id="UP000565286">
    <property type="component" value="Unassembled WGS sequence"/>
</dbReference>
<dbReference type="PANTHER" id="PTHR33567:SF3">
    <property type="entry name" value="CHROMATE ION TRANSPORTER (EUROFUNG)"/>
    <property type="match status" value="1"/>
</dbReference>
<reference evidence="8 9" key="1">
    <citation type="submission" date="2020-08" db="EMBL/GenBank/DDBJ databases">
        <title>Genomic Encyclopedia of Type Strains, Phase IV (KMG-IV): sequencing the most valuable type-strain genomes for metagenomic binning, comparative biology and taxonomic classification.</title>
        <authorList>
            <person name="Goeker M."/>
        </authorList>
    </citation>
    <scope>NUCLEOTIDE SEQUENCE [LARGE SCALE GENOMIC DNA]</scope>
    <source>
        <strain evidence="8 9">DSM 26438</strain>
    </source>
</reference>
<dbReference type="InterPro" id="IPR003370">
    <property type="entry name" value="Chromate_transpt"/>
</dbReference>
<gene>
    <name evidence="8" type="ORF">GGQ73_000836</name>
</gene>
<evidence type="ECO:0000256" key="1">
    <source>
        <dbReference type="ARBA" id="ARBA00004651"/>
    </source>
</evidence>
<feature type="transmembrane region" description="Helical" evidence="7">
    <location>
        <begin position="89"/>
        <end position="112"/>
    </location>
</feature>
<dbReference type="RefSeq" id="WP_183894162.1">
    <property type="nucleotide sequence ID" value="NZ_JACIDV010000002.1"/>
</dbReference>
<evidence type="ECO:0000256" key="2">
    <source>
        <dbReference type="ARBA" id="ARBA00005262"/>
    </source>
</evidence>
<dbReference type="Pfam" id="PF02417">
    <property type="entry name" value="Chromate_transp"/>
    <property type="match status" value="2"/>
</dbReference>
<evidence type="ECO:0000256" key="7">
    <source>
        <dbReference type="SAM" id="Phobius"/>
    </source>
</evidence>